<protein>
    <submittedName>
        <fullName evidence="3">Heavy metal-associated isoprenylated plant protein 47-like</fullName>
    </submittedName>
</protein>
<proteinExistence type="predicted"/>
<dbReference type="GO" id="GO:0046872">
    <property type="term" value="F:metal ion binding"/>
    <property type="evidence" value="ECO:0007669"/>
    <property type="project" value="InterPro"/>
</dbReference>
<reference evidence="3" key="2">
    <citation type="submission" date="2025-08" db="UniProtKB">
        <authorList>
            <consortium name="RefSeq"/>
        </authorList>
    </citation>
    <scope>IDENTIFICATION</scope>
    <source>
        <tissue evidence="3">Young leaves</tissue>
    </source>
</reference>
<dbReference type="InterPro" id="IPR006121">
    <property type="entry name" value="HMA_dom"/>
</dbReference>
<gene>
    <name evidence="3" type="primary">LOC113874598</name>
</gene>
<name>A0A8B8MLY1_ABRPR</name>
<reference evidence="2" key="1">
    <citation type="journal article" date="2019" name="Toxins">
        <title>Detection of Abrin-Like and Prepropulchellin-Like Toxin Genes and Transcripts Using Whole Genome Sequencing and Full-Length Transcript Sequencing of Abrus precatorius.</title>
        <authorList>
            <person name="Hovde B.T."/>
            <person name="Daligault H.E."/>
            <person name="Hanschen E.R."/>
            <person name="Kunde Y.A."/>
            <person name="Johnson M.B."/>
            <person name="Starkenburg S.R."/>
            <person name="Johnson S.L."/>
        </authorList>
    </citation>
    <scope>NUCLEOTIDE SEQUENCE [LARGE SCALE GENOMIC DNA]</scope>
</reference>
<dbReference type="InterPro" id="IPR042885">
    <property type="entry name" value="HIPP47/16"/>
</dbReference>
<dbReference type="GeneID" id="113874598"/>
<dbReference type="AlphaFoldDB" id="A0A8B8MLY1"/>
<dbReference type="KEGG" id="aprc:113874598"/>
<evidence type="ECO:0000313" key="3">
    <source>
        <dbReference type="RefSeq" id="XP_027368617.1"/>
    </source>
</evidence>
<dbReference type="OrthoDB" id="1426971at2759"/>
<dbReference type="Gene3D" id="3.30.70.100">
    <property type="match status" value="1"/>
</dbReference>
<dbReference type="PANTHER" id="PTHR46932">
    <property type="entry name" value="HEAVY METAL-ASSOCIATED ISOPRENYLATED PLANT PROTEIN 47"/>
    <property type="match status" value="1"/>
</dbReference>
<dbReference type="Proteomes" id="UP000694853">
    <property type="component" value="Unplaced"/>
</dbReference>
<dbReference type="RefSeq" id="XP_027368617.1">
    <property type="nucleotide sequence ID" value="XM_027512816.1"/>
</dbReference>
<accession>A0A8B8MLY1</accession>
<organism evidence="2 3">
    <name type="scientific">Abrus precatorius</name>
    <name type="common">Indian licorice</name>
    <name type="synonym">Glycine abrus</name>
    <dbReference type="NCBI Taxonomy" id="3816"/>
    <lineage>
        <taxon>Eukaryota</taxon>
        <taxon>Viridiplantae</taxon>
        <taxon>Streptophyta</taxon>
        <taxon>Embryophyta</taxon>
        <taxon>Tracheophyta</taxon>
        <taxon>Spermatophyta</taxon>
        <taxon>Magnoliopsida</taxon>
        <taxon>eudicotyledons</taxon>
        <taxon>Gunneridae</taxon>
        <taxon>Pentapetalae</taxon>
        <taxon>rosids</taxon>
        <taxon>fabids</taxon>
        <taxon>Fabales</taxon>
        <taxon>Fabaceae</taxon>
        <taxon>Papilionoideae</taxon>
        <taxon>50 kb inversion clade</taxon>
        <taxon>NPAAA clade</taxon>
        <taxon>indigoferoid/millettioid clade</taxon>
        <taxon>Abreae</taxon>
        <taxon>Abrus</taxon>
    </lineage>
</organism>
<feature type="domain" description="HMA" evidence="1">
    <location>
        <begin position="3"/>
        <end position="72"/>
    </location>
</feature>
<evidence type="ECO:0000313" key="2">
    <source>
        <dbReference type="Proteomes" id="UP000694853"/>
    </source>
</evidence>
<sequence length="113" mass="12544">MKKQKMVIKVHLNCDKCRSKALKMAAAAKGVSSVSIEGADRDQLAVTGEGTDSVCLTKALRRKFGHASIVTVEEVKDKKDAEEKKEQFTIPLSCYYPPTMVHEYQYDSGCVIM</sequence>
<dbReference type="PANTHER" id="PTHR46932:SF12">
    <property type="entry name" value="HEAVY METAL-ASSOCIATED ISOPRENYLATED PLANT PROTEIN 47"/>
    <property type="match status" value="1"/>
</dbReference>
<keyword evidence="2" id="KW-1185">Reference proteome</keyword>
<evidence type="ECO:0000259" key="1">
    <source>
        <dbReference type="PROSITE" id="PS50846"/>
    </source>
</evidence>
<dbReference type="PROSITE" id="PS50846">
    <property type="entry name" value="HMA_2"/>
    <property type="match status" value="1"/>
</dbReference>